<protein>
    <submittedName>
        <fullName evidence="1">Uncharacterized protein</fullName>
    </submittedName>
</protein>
<dbReference type="HOGENOM" id="CLU_3081290_0_0_6"/>
<reference evidence="2" key="1">
    <citation type="submission" date="2014-09" db="EMBL/GenBank/DDBJ databases">
        <authorList>
            <person name="Gomez-Valero L."/>
        </authorList>
    </citation>
    <scope>NUCLEOTIDE SEQUENCE [LARGE SCALE GENOMIC DNA]</scope>
    <source>
        <strain evidence="2">ATCC700992</strain>
    </source>
</reference>
<evidence type="ECO:0000313" key="1">
    <source>
        <dbReference type="EMBL" id="CEG55552.1"/>
    </source>
</evidence>
<gene>
    <name evidence="1" type="ORF">LFA_0067</name>
</gene>
<dbReference type="KEGG" id="lfa:LFA_0067"/>
<dbReference type="Proteomes" id="UP000032430">
    <property type="component" value="Chromosome I"/>
</dbReference>
<sequence length="52" mass="6084">MFHILSPSKKQFNLQLLLFYFLQKLTYKLCWLLLNNPGGKGHPELSGISRSY</sequence>
<organism evidence="1 2">
    <name type="scientific">Legionella fallonii LLAP-10</name>
    <dbReference type="NCBI Taxonomy" id="1212491"/>
    <lineage>
        <taxon>Bacteria</taxon>
        <taxon>Pseudomonadati</taxon>
        <taxon>Pseudomonadota</taxon>
        <taxon>Gammaproteobacteria</taxon>
        <taxon>Legionellales</taxon>
        <taxon>Legionellaceae</taxon>
        <taxon>Legionella</taxon>
    </lineage>
</organism>
<dbReference type="STRING" id="1212491.LFA_0067"/>
<keyword evidence="2" id="KW-1185">Reference proteome</keyword>
<dbReference type="AlphaFoldDB" id="A0A098FZA7"/>
<dbReference type="EMBL" id="LN614827">
    <property type="protein sequence ID" value="CEG55552.1"/>
    <property type="molecule type" value="Genomic_DNA"/>
</dbReference>
<accession>A0A098FZA7</accession>
<evidence type="ECO:0000313" key="2">
    <source>
        <dbReference type="Proteomes" id="UP000032430"/>
    </source>
</evidence>
<name>A0A098FZA7_9GAMM</name>
<proteinExistence type="predicted"/>